<evidence type="ECO:0000256" key="1">
    <source>
        <dbReference type="SAM" id="Phobius"/>
    </source>
</evidence>
<dbReference type="GeneID" id="39585816"/>
<feature type="transmembrane region" description="Helical" evidence="1">
    <location>
        <begin position="94"/>
        <end position="113"/>
    </location>
</feature>
<name>A0A427XKE4_9TREE</name>
<keyword evidence="1" id="KW-0812">Transmembrane</keyword>
<feature type="transmembrane region" description="Helical" evidence="1">
    <location>
        <begin position="199"/>
        <end position="221"/>
    </location>
</feature>
<keyword evidence="3" id="KW-1185">Reference proteome</keyword>
<protein>
    <recommendedName>
        <fullName evidence="4">Metal-dependent hydrolase</fullName>
    </recommendedName>
</protein>
<sequence length="249" mass="27415">MYVGHFAGGVLIKALCPNTPSLPIIFGVGWLDIIDGVLVMLGIDHVRPNPAAGPYLFFDLVFVDWDHSLLMAVILSAVWAVMMKSKYGTSAPEGLALISALAVFSHWLGDVPFHNLDLAAYPYSEKHFGWGWWGRFLTMSWVYEGVFSAVCLGLAAFIFSRRSVDIKWTLLVHGALFLNLSPWLSPMKFVATLGHPTDYLVHGALVTVGFVAPGYILCRLLDKSEEEGLKRTLAKTQPPTIATDYGSLE</sequence>
<reference evidence="2 3" key="1">
    <citation type="submission" date="2018-11" db="EMBL/GenBank/DDBJ databases">
        <title>Genome sequence of Apiotrichum porosum DSM 27194.</title>
        <authorList>
            <person name="Aliyu H."/>
            <person name="Gorte O."/>
            <person name="Ochsenreither K."/>
        </authorList>
    </citation>
    <scope>NUCLEOTIDE SEQUENCE [LARGE SCALE GENOMIC DNA]</scope>
    <source>
        <strain evidence="2 3">DSM 27194</strain>
    </source>
</reference>
<organism evidence="2 3">
    <name type="scientific">Apiotrichum porosum</name>
    <dbReference type="NCBI Taxonomy" id="105984"/>
    <lineage>
        <taxon>Eukaryota</taxon>
        <taxon>Fungi</taxon>
        <taxon>Dikarya</taxon>
        <taxon>Basidiomycota</taxon>
        <taxon>Agaricomycotina</taxon>
        <taxon>Tremellomycetes</taxon>
        <taxon>Trichosporonales</taxon>
        <taxon>Trichosporonaceae</taxon>
        <taxon>Apiotrichum</taxon>
    </lineage>
</organism>
<comment type="caution">
    <text evidence="2">The sequence shown here is derived from an EMBL/GenBank/DDBJ whole genome shotgun (WGS) entry which is preliminary data.</text>
</comment>
<keyword evidence="1" id="KW-0472">Membrane</keyword>
<dbReference type="EMBL" id="RSCE01000010">
    <property type="protein sequence ID" value="RSH79234.1"/>
    <property type="molecule type" value="Genomic_DNA"/>
</dbReference>
<evidence type="ECO:0008006" key="4">
    <source>
        <dbReference type="Google" id="ProtNLM"/>
    </source>
</evidence>
<dbReference type="OrthoDB" id="2590379at2759"/>
<feature type="transmembrane region" description="Helical" evidence="1">
    <location>
        <begin position="55"/>
        <end position="82"/>
    </location>
</feature>
<keyword evidence="1" id="KW-1133">Transmembrane helix</keyword>
<feature type="transmembrane region" description="Helical" evidence="1">
    <location>
        <begin position="133"/>
        <end position="159"/>
    </location>
</feature>
<dbReference type="Proteomes" id="UP000279236">
    <property type="component" value="Unassembled WGS sequence"/>
</dbReference>
<feature type="transmembrane region" description="Helical" evidence="1">
    <location>
        <begin position="166"/>
        <end position="184"/>
    </location>
</feature>
<dbReference type="RefSeq" id="XP_028474381.1">
    <property type="nucleotide sequence ID" value="XM_028617074.1"/>
</dbReference>
<accession>A0A427XKE4</accession>
<evidence type="ECO:0000313" key="2">
    <source>
        <dbReference type="EMBL" id="RSH79234.1"/>
    </source>
</evidence>
<gene>
    <name evidence="2" type="ORF">EHS24_001273</name>
</gene>
<feature type="transmembrane region" description="Helical" evidence="1">
    <location>
        <begin position="21"/>
        <end position="43"/>
    </location>
</feature>
<proteinExistence type="predicted"/>
<evidence type="ECO:0000313" key="3">
    <source>
        <dbReference type="Proteomes" id="UP000279236"/>
    </source>
</evidence>
<dbReference type="AlphaFoldDB" id="A0A427XKE4"/>